<sequence length="263" mass="30404">MSKLLRTTIVHCHEQGEKNATITKKLYVTKMAVQRTVSIAELHKLKEVSKEVRGMIARNWRHNFYHLPLKTQIRSLNETPSGDYKIDWVGMPTQLAISIDDFSRIFTYCSFDMMFIDRLNITSLFCDQLQNLRRKKISTVTLFFLAMKVHRERNVRVNGVSNFIDHDLSAASNVVLVVAECCLSEHALRTLLEVTVITIWSSLCLSQLTESKRNIESFESHLRNEIDVDSLFRDVPNPEKTEETNWLLTDVNGKVFVLTIARE</sequence>
<reference evidence="2" key="1">
    <citation type="submission" date="2016-11" db="UniProtKB">
        <authorList>
            <consortium name="WormBaseParasite"/>
        </authorList>
    </citation>
    <scope>IDENTIFICATION</scope>
</reference>
<keyword evidence="1" id="KW-1185">Reference proteome</keyword>
<proteinExistence type="predicted"/>
<protein>
    <submittedName>
        <fullName evidence="2">HTH psq-type domain-containing protein</fullName>
    </submittedName>
</protein>
<evidence type="ECO:0000313" key="1">
    <source>
        <dbReference type="Proteomes" id="UP000095283"/>
    </source>
</evidence>
<accession>A0A1I7WW89</accession>
<organism evidence="1 2">
    <name type="scientific">Heterorhabditis bacteriophora</name>
    <name type="common">Entomopathogenic nematode worm</name>
    <dbReference type="NCBI Taxonomy" id="37862"/>
    <lineage>
        <taxon>Eukaryota</taxon>
        <taxon>Metazoa</taxon>
        <taxon>Ecdysozoa</taxon>
        <taxon>Nematoda</taxon>
        <taxon>Chromadorea</taxon>
        <taxon>Rhabditida</taxon>
        <taxon>Rhabditina</taxon>
        <taxon>Rhabditomorpha</taxon>
        <taxon>Strongyloidea</taxon>
        <taxon>Heterorhabditidae</taxon>
        <taxon>Heterorhabditis</taxon>
    </lineage>
</organism>
<dbReference type="Proteomes" id="UP000095283">
    <property type="component" value="Unplaced"/>
</dbReference>
<dbReference type="AlphaFoldDB" id="A0A1I7WW89"/>
<dbReference type="WBParaSite" id="Hba_09402">
    <property type="protein sequence ID" value="Hba_09402"/>
    <property type="gene ID" value="Hba_09402"/>
</dbReference>
<evidence type="ECO:0000313" key="2">
    <source>
        <dbReference type="WBParaSite" id="Hba_09402"/>
    </source>
</evidence>
<name>A0A1I7WW89_HETBA</name>